<dbReference type="EMBL" id="BNHY01000026">
    <property type="protein sequence ID" value="GHN34075.1"/>
    <property type="molecule type" value="Genomic_DNA"/>
</dbReference>
<dbReference type="AlphaFoldDB" id="A0ABD0AGE3"/>
<feature type="compositionally biased region" description="Acidic residues" evidence="1">
    <location>
        <begin position="44"/>
        <end position="57"/>
    </location>
</feature>
<evidence type="ECO:0000313" key="3">
    <source>
        <dbReference type="Proteomes" id="UP001054884"/>
    </source>
</evidence>
<dbReference type="Proteomes" id="UP001054884">
    <property type="component" value="Unassembled WGS sequence"/>
</dbReference>
<name>A0ABD0AGE3_9LACO</name>
<evidence type="ECO:0000313" key="2">
    <source>
        <dbReference type="EMBL" id="GHN34075.1"/>
    </source>
</evidence>
<organism evidence="2 3">
    <name type="scientific">Lactobacillus delbrueckii</name>
    <dbReference type="NCBI Taxonomy" id="1584"/>
    <lineage>
        <taxon>Bacteria</taxon>
        <taxon>Bacillati</taxon>
        <taxon>Bacillota</taxon>
        <taxon>Bacilli</taxon>
        <taxon>Lactobacillales</taxon>
        <taxon>Lactobacillaceae</taxon>
        <taxon>Lactobacillus</taxon>
    </lineage>
</organism>
<evidence type="ECO:0000256" key="1">
    <source>
        <dbReference type="SAM" id="MobiDB-lite"/>
    </source>
</evidence>
<protein>
    <submittedName>
        <fullName evidence="2">Uncharacterized protein</fullName>
    </submittedName>
</protein>
<accession>A0ABD0AGE3</accession>
<proteinExistence type="predicted"/>
<feature type="region of interest" description="Disordered" evidence="1">
    <location>
        <begin position="44"/>
        <end position="64"/>
    </location>
</feature>
<gene>
    <name evidence="2" type="ORF">ME791_12270</name>
</gene>
<reference evidence="2 3" key="1">
    <citation type="journal article" date="2022" name="J. Dairy Sci.">
        <title>Genetic diversity of Lactobacillus delbrueckii isolated from raw milk in Hokkaido, Japan.</title>
        <authorList>
            <person name="Tsuchihashi H."/>
            <person name="Ichikawa A."/>
            <person name="Takeda M."/>
            <person name="Koizumi A."/>
            <person name="Mizoguchi C."/>
            <person name="Ishida T."/>
            <person name="Kimura K."/>
        </authorList>
    </citation>
    <scope>NUCLEOTIDE SEQUENCE [LARGE SCALE GENOMIC DNA]</scope>
    <source>
        <strain evidence="2 3">ME-791</strain>
    </source>
</reference>
<sequence>MTSMEKKKSVWLFILAFSLIGLLVYGAEIAYAFMKDRNKKMEYSFDEEEAEDPQEMEADYKNQE</sequence>
<comment type="caution">
    <text evidence="2">The sequence shown here is derived from an EMBL/GenBank/DDBJ whole genome shotgun (WGS) entry which is preliminary data.</text>
</comment>